<dbReference type="InterPro" id="IPR036322">
    <property type="entry name" value="WD40_repeat_dom_sf"/>
</dbReference>
<dbReference type="InterPro" id="IPR033270">
    <property type="entry name" value="VPRBP/DCAF1"/>
</dbReference>
<dbReference type="PANTHER" id="PTHR13129">
    <property type="entry name" value="VPRBP PROTEIN-RELATED"/>
    <property type="match status" value="1"/>
</dbReference>
<dbReference type="SUPFAM" id="SSF50978">
    <property type="entry name" value="WD40 repeat-like"/>
    <property type="match status" value="1"/>
</dbReference>
<protein>
    <submittedName>
        <fullName evidence="3">DDB1- and CUL4-associated factor 1</fullName>
    </submittedName>
</protein>
<evidence type="ECO:0000256" key="2">
    <source>
        <dbReference type="ARBA" id="ARBA00023242"/>
    </source>
</evidence>
<evidence type="ECO:0000313" key="4">
    <source>
        <dbReference type="Proteomes" id="UP001434883"/>
    </source>
</evidence>
<gene>
    <name evidence="3" type="primary">DCAF1_1</name>
    <name evidence="3" type="ORF">XENOCAPTIV_001828</name>
</gene>
<evidence type="ECO:0000256" key="1">
    <source>
        <dbReference type="ARBA" id="ARBA00004123"/>
    </source>
</evidence>
<dbReference type="EMBL" id="JAHRIN010075633">
    <property type="protein sequence ID" value="MEQ2217035.1"/>
    <property type="molecule type" value="Genomic_DNA"/>
</dbReference>
<dbReference type="Gene3D" id="2.130.10.10">
    <property type="entry name" value="YVTN repeat-like/Quinoprotein amine dehydrogenase"/>
    <property type="match status" value="1"/>
</dbReference>
<dbReference type="PANTHER" id="PTHR13129:SF4">
    <property type="entry name" value="DDB1- AND CUL4-ASSOCIATED FACTOR 1"/>
    <property type="match status" value="1"/>
</dbReference>
<dbReference type="Proteomes" id="UP001434883">
    <property type="component" value="Unassembled WGS sequence"/>
</dbReference>
<name>A0ABV0S8Z4_9TELE</name>
<accession>A0ABV0S8Z4</accession>
<keyword evidence="4" id="KW-1185">Reference proteome</keyword>
<comment type="caution">
    <text evidence="3">The sequence shown here is derived from an EMBL/GenBank/DDBJ whole genome shotgun (WGS) entry which is preliminary data.</text>
</comment>
<evidence type="ECO:0000313" key="3">
    <source>
        <dbReference type="EMBL" id="MEQ2217035.1"/>
    </source>
</evidence>
<reference evidence="3 4" key="1">
    <citation type="submission" date="2021-06" db="EMBL/GenBank/DDBJ databases">
        <authorList>
            <person name="Palmer J.M."/>
        </authorList>
    </citation>
    <scope>NUCLEOTIDE SEQUENCE [LARGE SCALE GENOMIC DNA]</scope>
    <source>
        <strain evidence="3 4">XC_2019</strain>
        <tissue evidence="3">Muscle</tissue>
    </source>
</reference>
<comment type="subcellular location">
    <subcellularLocation>
        <location evidence="1">Nucleus</location>
    </subcellularLocation>
</comment>
<sequence>MSVFHEGDGGDSSFTCCAFSACERFLMLGTCSGHLKLYNIFSGDVEANYTCHGSAISHIEPSRIMASLTSMLIILNSFGEDHHVEFSKLSQDRVIGTKDQVAHIYDIQTGETVLTLNDPALANNYKRNCATFNPTDDLVLNDGVLWDVRASRAIHKFDKFQWDLRTFHLLHTVPALDQCRVVFNSNGTIVYGGMGLTLLPFAKSDEFRCAVHYMS</sequence>
<keyword evidence="2" id="KW-0539">Nucleus</keyword>
<proteinExistence type="predicted"/>
<dbReference type="InterPro" id="IPR015943">
    <property type="entry name" value="WD40/YVTN_repeat-like_dom_sf"/>
</dbReference>
<organism evidence="3 4">
    <name type="scientific">Xenoophorus captivus</name>
    <dbReference type="NCBI Taxonomy" id="1517983"/>
    <lineage>
        <taxon>Eukaryota</taxon>
        <taxon>Metazoa</taxon>
        <taxon>Chordata</taxon>
        <taxon>Craniata</taxon>
        <taxon>Vertebrata</taxon>
        <taxon>Euteleostomi</taxon>
        <taxon>Actinopterygii</taxon>
        <taxon>Neopterygii</taxon>
        <taxon>Teleostei</taxon>
        <taxon>Neoteleostei</taxon>
        <taxon>Acanthomorphata</taxon>
        <taxon>Ovalentaria</taxon>
        <taxon>Atherinomorphae</taxon>
        <taxon>Cyprinodontiformes</taxon>
        <taxon>Goodeidae</taxon>
        <taxon>Xenoophorus</taxon>
    </lineage>
</organism>